<sequence>MIPRITDGATALLLAELTRNGRISLRLACSRLTTWESLLVQHVLGRGDVEFLAADPDPGGPAGRGPAAPATVTLTLTRSPLAGLSLWAPGEPPGPEAEHVGGLRVPAEVLDAVAEETRVIEAREAADRHEADTILRTWEKNGELDDRLARLADWVERVESVYILIGRDVFSKSDAGTNTLTRQGLLTGLRTSPVDDWRPADRLFVVLAYCLFVSGRSVRFEEFNGLQLSATGLREFLLDRHAQYCTALDRGPGGAAGLPLLELAQVVRELMHDVDRSELMRYRRINGLTFVKNERLLDFPLPRDPETMPELVARHGRLNLGVEPTGDVRADLRAMTLAAVALDATADADPGPAPPAQGAVGELLAAVVLSSIVATDADYGMSSSVRDLSGLRGVRPGSPDGVLALKKGDFFCCCLPHPTRMAEVGDETAPILWRSAQRMMYNRWHFAPGEYDRAEIPEKRHYFFPPQVPDIAEHAEHHHGGHVASRVRYTIRAPGAQVWHPPFTVFGHGYRGCYDIRLVRMEGPPFTTTELAEAVRHCSLVDELWRTLAQGLQSGTLHVPPVTGFDRSWYESRGWERLRPFGLAGRTPARVDPV</sequence>
<evidence type="ECO:0000313" key="2">
    <source>
        <dbReference type="Proteomes" id="UP001432222"/>
    </source>
</evidence>
<dbReference type="EMBL" id="CP108110">
    <property type="protein sequence ID" value="WUQ81815.1"/>
    <property type="molecule type" value="Genomic_DNA"/>
</dbReference>
<protein>
    <submittedName>
        <fullName evidence="1">Uncharacterized protein</fullName>
    </submittedName>
</protein>
<dbReference type="RefSeq" id="WP_328952890.1">
    <property type="nucleotide sequence ID" value="NZ_CP108110.1"/>
</dbReference>
<evidence type="ECO:0000313" key="1">
    <source>
        <dbReference type="EMBL" id="WUQ81815.1"/>
    </source>
</evidence>
<dbReference type="Proteomes" id="UP001432222">
    <property type="component" value="Chromosome"/>
</dbReference>
<proteinExistence type="predicted"/>
<keyword evidence="2" id="KW-1185">Reference proteome</keyword>
<reference evidence="1" key="1">
    <citation type="submission" date="2022-10" db="EMBL/GenBank/DDBJ databases">
        <title>The complete genomes of actinobacterial strains from the NBC collection.</title>
        <authorList>
            <person name="Joergensen T.S."/>
            <person name="Alvarez Arevalo M."/>
            <person name="Sterndorff E.B."/>
            <person name="Faurdal D."/>
            <person name="Vuksanovic O."/>
            <person name="Mourched A.-S."/>
            <person name="Charusanti P."/>
            <person name="Shaw S."/>
            <person name="Blin K."/>
            <person name="Weber T."/>
        </authorList>
    </citation>
    <scope>NUCLEOTIDE SEQUENCE</scope>
    <source>
        <strain evidence="1">NBC_00222</strain>
    </source>
</reference>
<gene>
    <name evidence="1" type="ORF">OHA16_01790</name>
</gene>
<name>A0ABZ1TU42_9ACTN</name>
<organism evidence="1 2">
    <name type="scientific">Kitasatospora purpeofusca</name>
    <dbReference type="NCBI Taxonomy" id="67352"/>
    <lineage>
        <taxon>Bacteria</taxon>
        <taxon>Bacillati</taxon>
        <taxon>Actinomycetota</taxon>
        <taxon>Actinomycetes</taxon>
        <taxon>Kitasatosporales</taxon>
        <taxon>Streptomycetaceae</taxon>
        <taxon>Kitasatospora</taxon>
    </lineage>
</organism>
<accession>A0ABZ1TU42</accession>